<dbReference type="EMBL" id="JBBPFD010000012">
    <property type="protein sequence ID" value="KAK7904660.1"/>
    <property type="molecule type" value="Genomic_DNA"/>
</dbReference>
<organism evidence="2 3">
    <name type="scientific">Mugilogobius chulae</name>
    <name type="common">yellowstripe goby</name>
    <dbReference type="NCBI Taxonomy" id="88201"/>
    <lineage>
        <taxon>Eukaryota</taxon>
        <taxon>Metazoa</taxon>
        <taxon>Chordata</taxon>
        <taxon>Craniata</taxon>
        <taxon>Vertebrata</taxon>
        <taxon>Euteleostomi</taxon>
        <taxon>Actinopterygii</taxon>
        <taxon>Neopterygii</taxon>
        <taxon>Teleostei</taxon>
        <taxon>Neoteleostei</taxon>
        <taxon>Acanthomorphata</taxon>
        <taxon>Gobiaria</taxon>
        <taxon>Gobiiformes</taxon>
        <taxon>Gobioidei</taxon>
        <taxon>Gobiidae</taxon>
        <taxon>Gobionellinae</taxon>
        <taxon>Mugilogobius</taxon>
    </lineage>
</organism>
<accession>A0AAW0NXV8</accession>
<dbReference type="Proteomes" id="UP001460270">
    <property type="component" value="Unassembled WGS sequence"/>
</dbReference>
<name>A0AAW0NXV8_9GOBI</name>
<keyword evidence="1" id="KW-0472">Membrane</keyword>
<keyword evidence="1" id="KW-1133">Transmembrane helix</keyword>
<reference evidence="3" key="1">
    <citation type="submission" date="2024-04" db="EMBL/GenBank/DDBJ databases">
        <title>Salinicola lusitanus LLJ914,a marine bacterium isolated from the Okinawa Trough.</title>
        <authorList>
            <person name="Li J."/>
        </authorList>
    </citation>
    <scope>NUCLEOTIDE SEQUENCE [LARGE SCALE GENOMIC DNA]</scope>
</reference>
<proteinExistence type="predicted"/>
<keyword evidence="3" id="KW-1185">Reference proteome</keyword>
<dbReference type="AlphaFoldDB" id="A0AAW0NXV8"/>
<keyword evidence="1" id="KW-0812">Transmembrane</keyword>
<feature type="transmembrane region" description="Helical" evidence="1">
    <location>
        <begin position="106"/>
        <end position="130"/>
    </location>
</feature>
<evidence type="ECO:0000313" key="2">
    <source>
        <dbReference type="EMBL" id="KAK7904660.1"/>
    </source>
</evidence>
<protein>
    <submittedName>
        <fullName evidence="2">Uncharacterized protein</fullName>
    </submittedName>
</protein>
<evidence type="ECO:0000256" key="1">
    <source>
        <dbReference type="SAM" id="Phobius"/>
    </source>
</evidence>
<evidence type="ECO:0000313" key="3">
    <source>
        <dbReference type="Proteomes" id="UP001460270"/>
    </source>
</evidence>
<comment type="caution">
    <text evidence="2">The sequence shown here is derived from an EMBL/GenBank/DDBJ whole genome shotgun (WGS) entry which is preliminary data.</text>
</comment>
<sequence>MPENANVQSRSEKLDCSFDSGICHEEHAVYEFSPSAESQKAILYSPEGEKCESKTTHSSTNACVYNLPMQDANAAKDWTKCAVATCGKLLFGRKSKPGVGTESTQVVVLSAALVFTSVVVVLLALVVCFLNRRNNTELYTASTSYKSITETFKKGDILYYVAMEQTKNKATRRHQDDTWSECVYFNVQ</sequence>
<gene>
    <name evidence="2" type="ORF">WMY93_017267</name>
</gene>